<keyword evidence="1" id="KW-1133">Transmembrane helix</keyword>
<keyword evidence="1" id="KW-0472">Membrane</keyword>
<keyword evidence="3" id="KW-1185">Reference proteome</keyword>
<evidence type="ECO:0000256" key="1">
    <source>
        <dbReference type="SAM" id="Phobius"/>
    </source>
</evidence>
<evidence type="ECO:0000313" key="2">
    <source>
        <dbReference type="EMBL" id="OQD46761.1"/>
    </source>
</evidence>
<protein>
    <submittedName>
        <fullName evidence="2">Uncharacterized protein</fullName>
    </submittedName>
</protein>
<feature type="transmembrane region" description="Helical" evidence="1">
    <location>
        <begin position="45"/>
        <end position="63"/>
    </location>
</feature>
<comment type="caution">
    <text evidence="2">The sequence shown here is derived from an EMBL/GenBank/DDBJ whole genome shotgun (WGS) entry which is preliminary data.</text>
</comment>
<accession>A0A1V6M2X9</accession>
<dbReference type="AlphaFoldDB" id="A0A1V6M2X9"/>
<dbReference type="Proteomes" id="UP000242219">
    <property type="component" value="Unassembled WGS sequence"/>
</dbReference>
<name>A0A1V6M2X9_9BACT</name>
<organism evidence="2 3">
    <name type="scientific">Candidatus Brocadia sapporoensis</name>
    <dbReference type="NCBI Taxonomy" id="392547"/>
    <lineage>
        <taxon>Bacteria</taxon>
        <taxon>Pseudomonadati</taxon>
        <taxon>Planctomycetota</taxon>
        <taxon>Candidatus Brocadiia</taxon>
        <taxon>Candidatus Brocadiales</taxon>
        <taxon>Candidatus Brocadiaceae</taxon>
        <taxon>Candidatus Brocadia</taxon>
    </lineage>
</organism>
<evidence type="ECO:0000313" key="3">
    <source>
        <dbReference type="Proteomes" id="UP000242219"/>
    </source>
</evidence>
<sequence length="75" mass="8727">MTLIFKGHASPSRKPLRIGETFPASEIEERIVRGLLLHPNLSFTVRYQLLAFLLMRILAFIINDKKPVYDMEKNK</sequence>
<dbReference type="EMBL" id="MJUW02000021">
    <property type="protein sequence ID" value="OQD46761.1"/>
    <property type="molecule type" value="Genomic_DNA"/>
</dbReference>
<keyword evidence="1" id="KW-0812">Transmembrane</keyword>
<gene>
    <name evidence="2" type="ORF">BIY37_01775</name>
</gene>
<reference evidence="2 3" key="1">
    <citation type="journal article" date="2016" name="Genome Announc.">
        <title>Draft Genome Sequence of the Anaerobic Ammonium-Oxidizing Bacterium 'Candidatus Brocadia sp. 40'.</title>
        <authorList>
            <person name="Ali M."/>
            <person name="Haroon M.F."/>
            <person name="Narita Y."/>
            <person name="Zhang L."/>
            <person name="Rangel Shaw D."/>
            <person name="Okabe S."/>
            <person name="Saikaly P.E."/>
        </authorList>
    </citation>
    <scope>NUCLEOTIDE SEQUENCE [LARGE SCALE GENOMIC DNA]</scope>
    <source>
        <strain evidence="2 3">40</strain>
    </source>
</reference>
<proteinExistence type="predicted"/>